<dbReference type="EMBL" id="ATBP01000088">
    <property type="protein sequence ID" value="ETR73104.1"/>
    <property type="molecule type" value="Genomic_DNA"/>
</dbReference>
<dbReference type="Gene3D" id="3.40.50.300">
    <property type="entry name" value="P-loop containing nucleotide triphosphate hydrolases"/>
    <property type="match status" value="1"/>
</dbReference>
<dbReference type="Proteomes" id="UP000189670">
    <property type="component" value="Unassembled WGS sequence"/>
</dbReference>
<dbReference type="AlphaFoldDB" id="A0A1V1PE91"/>
<evidence type="ECO:0000313" key="1">
    <source>
        <dbReference type="EMBL" id="ETR73104.1"/>
    </source>
</evidence>
<proteinExistence type="predicted"/>
<protein>
    <submittedName>
        <fullName evidence="1">Uncharacterized protein</fullName>
    </submittedName>
</protein>
<name>A0A1V1PE91_9BACT</name>
<evidence type="ECO:0000313" key="2">
    <source>
        <dbReference type="Proteomes" id="UP000189670"/>
    </source>
</evidence>
<accession>A0A1V1PE91</accession>
<dbReference type="InterPro" id="IPR027417">
    <property type="entry name" value="P-loop_NTPase"/>
</dbReference>
<organism evidence="1 2">
    <name type="scientific">Candidatus Magnetoglobus multicellularis str. Araruama</name>
    <dbReference type="NCBI Taxonomy" id="890399"/>
    <lineage>
        <taxon>Bacteria</taxon>
        <taxon>Pseudomonadati</taxon>
        <taxon>Thermodesulfobacteriota</taxon>
        <taxon>Desulfobacteria</taxon>
        <taxon>Desulfobacterales</taxon>
        <taxon>Desulfobacteraceae</taxon>
        <taxon>Candidatus Magnetoglobus</taxon>
    </lineage>
</organism>
<reference evidence="2" key="1">
    <citation type="submission" date="2012-11" db="EMBL/GenBank/DDBJ databases">
        <authorList>
            <person name="Lucero-Rivera Y.E."/>
            <person name="Tovar-Ramirez D."/>
        </authorList>
    </citation>
    <scope>NUCLEOTIDE SEQUENCE [LARGE SCALE GENOMIC DNA]</scope>
    <source>
        <strain evidence="2">Araruama</strain>
    </source>
</reference>
<dbReference type="SUPFAM" id="SSF52540">
    <property type="entry name" value="P-loop containing nucleoside triphosphate hydrolases"/>
    <property type="match status" value="1"/>
</dbReference>
<gene>
    <name evidence="1" type="ORF">OMM_07152</name>
</gene>
<comment type="caution">
    <text evidence="1">The sequence shown here is derived from an EMBL/GenBank/DDBJ whole genome shotgun (WGS) entry which is preliminary data.</text>
</comment>
<sequence>MAYIHEQAIDSFQDPEFPFITSFQAEKQCPCPGRNNQLTLVSHTQSLKSPIFIDSPDVDSICLENKNHAHNLLLLADIILFITSSEKYADQEPLEIINQARKIGKQLFIVLNKSDDSQLAKSIAHQLIKVIGFKVPFFFCFPPIQIQYH</sequence>